<dbReference type="PANTHER" id="PTHR10067">
    <property type="entry name" value="PHOSPHATIDYLSERINE DECARBOXYLASE"/>
    <property type="match status" value="1"/>
</dbReference>
<keyword evidence="1" id="KW-0210">Decarboxylase</keyword>
<dbReference type="Proteomes" id="UP000599074">
    <property type="component" value="Unassembled WGS sequence"/>
</dbReference>
<organism evidence="6 7">
    <name type="scientific">Planosporangium mesophilum</name>
    <dbReference type="NCBI Taxonomy" id="689768"/>
    <lineage>
        <taxon>Bacteria</taxon>
        <taxon>Bacillati</taxon>
        <taxon>Actinomycetota</taxon>
        <taxon>Actinomycetes</taxon>
        <taxon>Micromonosporales</taxon>
        <taxon>Micromonosporaceae</taxon>
        <taxon>Planosporangium</taxon>
    </lineage>
</organism>
<accession>A0A8J3T6Q0</accession>
<evidence type="ECO:0000256" key="3">
    <source>
        <dbReference type="ARBA" id="ARBA00023239"/>
    </source>
</evidence>
<name>A0A8J3T6Q0_9ACTN</name>
<evidence type="ECO:0000256" key="2">
    <source>
        <dbReference type="ARBA" id="ARBA00023145"/>
    </source>
</evidence>
<reference evidence="6" key="1">
    <citation type="submission" date="2021-01" db="EMBL/GenBank/DDBJ databases">
        <title>Whole genome shotgun sequence of Planosporangium mesophilum NBRC 109066.</title>
        <authorList>
            <person name="Komaki H."/>
            <person name="Tamura T."/>
        </authorList>
    </citation>
    <scope>NUCLEOTIDE SEQUENCE</scope>
    <source>
        <strain evidence="6">NBRC 109066</strain>
    </source>
</reference>
<evidence type="ECO:0000313" key="7">
    <source>
        <dbReference type="Proteomes" id="UP000599074"/>
    </source>
</evidence>
<keyword evidence="3" id="KW-0456">Lyase</keyword>
<dbReference type="InterPro" id="IPR003817">
    <property type="entry name" value="PS_Dcarbxylase"/>
</dbReference>
<dbReference type="AlphaFoldDB" id="A0A8J3T6Q0"/>
<keyword evidence="2" id="KW-0865">Zymogen</keyword>
<evidence type="ECO:0000313" key="6">
    <source>
        <dbReference type="EMBL" id="GII20874.1"/>
    </source>
</evidence>
<dbReference type="GO" id="GO:0004609">
    <property type="term" value="F:phosphatidylserine decarboxylase activity"/>
    <property type="evidence" value="ECO:0007669"/>
    <property type="project" value="InterPro"/>
</dbReference>
<dbReference type="GO" id="GO:0006646">
    <property type="term" value="P:phosphatidylethanolamine biosynthetic process"/>
    <property type="evidence" value="ECO:0007669"/>
    <property type="project" value="TreeGrafter"/>
</dbReference>
<evidence type="ECO:0000259" key="5">
    <source>
        <dbReference type="Pfam" id="PF12588"/>
    </source>
</evidence>
<gene>
    <name evidence="6" type="ORF">Pme01_04710</name>
</gene>
<dbReference type="PANTHER" id="PTHR10067:SF9">
    <property type="entry name" value="PHOSPHATIDYLSERINE DECARBOXYLASE FAMILY PROTEIN (AFU_ORTHOLOGUE AFUA_7G01730)"/>
    <property type="match status" value="1"/>
</dbReference>
<protein>
    <submittedName>
        <fullName evidence="6">Phosphatidylserine decarboxylase</fullName>
    </submittedName>
</protein>
<feature type="domain" description="L-tryptophan decarboxylase PsiD-like" evidence="5">
    <location>
        <begin position="49"/>
        <end position="178"/>
    </location>
</feature>
<keyword evidence="7" id="KW-1185">Reference proteome</keyword>
<evidence type="ECO:0000256" key="1">
    <source>
        <dbReference type="ARBA" id="ARBA00022793"/>
    </source>
</evidence>
<dbReference type="Pfam" id="PF12588">
    <property type="entry name" value="PSDC"/>
    <property type="match status" value="1"/>
</dbReference>
<evidence type="ECO:0000256" key="4">
    <source>
        <dbReference type="ARBA" id="ARBA00023317"/>
    </source>
</evidence>
<proteinExistence type="predicted"/>
<dbReference type="InterPro" id="IPR022237">
    <property type="entry name" value="PsiD-like"/>
</dbReference>
<keyword evidence="4" id="KW-0670">Pyruvate</keyword>
<dbReference type="EMBL" id="BOON01000003">
    <property type="protein sequence ID" value="GII20874.1"/>
    <property type="molecule type" value="Genomic_DNA"/>
</dbReference>
<comment type="caution">
    <text evidence="6">The sequence shown here is derived from an EMBL/GenBank/DDBJ whole genome shotgun (WGS) entry which is preliminary data.</text>
</comment>
<dbReference type="Pfam" id="PF02666">
    <property type="entry name" value="PS_Dcarbxylase"/>
    <property type="match status" value="1"/>
</dbReference>
<sequence length="423" mass="46502">MGTGVFVTMGDEAGDLKRRGGWLPQGQDELERWLDGRIKSVGRPGVFRHPVIREFAHLIETDAIVRMYVTRMIDEVPKTRKYSKRHIASVDQLLHLIDEVITTAPEFSEGAMVTTPLTGILDWTMGTTAGMAAYRDPRVNAILKKVLDAWAEFLNSPESLYVLNDSPQGWMSPTARQAVGIDQFEHDPDDKHWGFTSWNDFFTRRLRPGARPVAAPDDDSVIVSACESTPYRISRDVARHSEFWIKAQPYSLQDMLANDDAVDEFVGGTVYQGFLSALNYHRWHSPVAGTIVRAYVQPGTYFSEADSEGAEAVEASASQGYLAHVAARAIILIQADNPAIGLMAVVPIGMVEVSSCVISDDIVPGHHVEKGDELGWFQFGGSTECLVFRPGAVEDFSVVALPQPGDADASIVKVRSKLAVAAR</sequence>